<dbReference type="AlphaFoldDB" id="A0AAW5B3C2"/>
<dbReference type="EMBL" id="JAIFZM010000003">
    <property type="protein sequence ID" value="MCG3418565.1"/>
    <property type="molecule type" value="Genomic_DNA"/>
</dbReference>
<name>A0AAW5B3C2_9BACI</name>
<evidence type="ECO:0008006" key="3">
    <source>
        <dbReference type="Google" id="ProtNLM"/>
    </source>
</evidence>
<dbReference type="RefSeq" id="WP_238018703.1">
    <property type="nucleotide sequence ID" value="NZ_JAIFZM010000003.1"/>
</dbReference>
<accession>A0AAW5B3C2</accession>
<evidence type="ECO:0000313" key="1">
    <source>
        <dbReference type="EMBL" id="MCG3418565.1"/>
    </source>
</evidence>
<organism evidence="1 2">
    <name type="scientific">Oceanobacillus jordanicus</name>
    <dbReference type="NCBI Taxonomy" id="2867266"/>
    <lineage>
        <taxon>Bacteria</taxon>
        <taxon>Bacillati</taxon>
        <taxon>Bacillota</taxon>
        <taxon>Bacilli</taxon>
        <taxon>Bacillales</taxon>
        <taxon>Bacillaceae</taxon>
        <taxon>Oceanobacillus</taxon>
    </lineage>
</organism>
<dbReference type="PROSITE" id="PS51257">
    <property type="entry name" value="PROKAR_LIPOPROTEIN"/>
    <property type="match status" value="1"/>
</dbReference>
<keyword evidence="2" id="KW-1185">Reference proteome</keyword>
<comment type="caution">
    <text evidence="1">The sequence shown here is derived from an EMBL/GenBank/DDBJ whole genome shotgun (WGS) entry which is preliminary data.</text>
</comment>
<evidence type="ECO:0000313" key="2">
    <source>
        <dbReference type="Proteomes" id="UP001199631"/>
    </source>
</evidence>
<proteinExistence type="predicted"/>
<protein>
    <recommendedName>
        <fullName evidence="3">DUF4825 domain-containing protein</fullName>
    </recommendedName>
</protein>
<sequence length="160" mass="18361">MRKLVFIPIFLSLFIVAGCIDDNENLKDYYLSLVGEGQHWRVKGYEIEISEDSFIAGNGFLDMKDVDSFMTNSFDIEVRAVIGDVDQVIQKIDRTGKIINIAVENTGKITGDSYVDQEGNPITLEDIKKVYLVLKWHDLEKKKDLRERIDLYHADENNIS</sequence>
<dbReference type="Proteomes" id="UP001199631">
    <property type="component" value="Unassembled WGS sequence"/>
</dbReference>
<gene>
    <name evidence="1" type="ORF">K3T81_05310</name>
</gene>
<reference evidence="1 2" key="1">
    <citation type="journal article" date="2022" name="Evol. Bioinform. Online">
        <title>Draft Genome Sequence of Oceanobacillus jordanicus Strain GSFE11, a Halotolerant Plant Growth-Promoting Bacterial Endophyte Isolated From the Jordan Valley.</title>
        <authorList>
            <person name="Alhindi T."/>
            <person name="Albdaiwi R."/>
        </authorList>
    </citation>
    <scope>NUCLEOTIDE SEQUENCE [LARGE SCALE GENOMIC DNA]</scope>
    <source>
        <strain evidence="1 2">GSFE11</strain>
    </source>
</reference>